<gene>
    <name evidence="2" type="ORF">LTRI10_LOCUS52464</name>
</gene>
<accession>A0AAV2GSW2</accession>
<dbReference type="AlphaFoldDB" id="A0AAV2GSW2"/>
<evidence type="ECO:0000313" key="3">
    <source>
        <dbReference type="Proteomes" id="UP001497516"/>
    </source>
</evidence>
<name>A0AAV2GSW2_9ROSI</name>
<protein>
    <submittedName>
        <fullName evidence="2">Uncharacterized protein</fullName>
    </submittedName>
</protein>
<evidence type="ECO:0000256" key="1">
    <source>
        <dbReference type="SAM" id="MobiDB-lite"/>
    </source>
</evidence>
<feature type="region of interest" description="Disordered" evidence="1">
    <location>
        <begin position="24"/>
        <end position="71"/>
    </location>
</feature>
<dbReference type="Proteomes" id="UP001497516">
    <property type="component" value="Chromosome 9"/>
</dbReference>
<evidence type="ECO:0000313" key="2">
    <source>
        <dbReference type="EMBL" id="CAL1413214.1"/>
    </source>
</evidence>
<dbReference type="EMBL" id="OZ034822">
    <property type="protein sequence ID" value="CAL1413214.1"/>
    <property type="molecule type" value="Genomic_DNA"/>
</dbReference>
<organism evidence="2 3">
    <name type="scientific">Linum trigynum</name>
    <dbReference type="NCBI Taxonomy" id="586398"/>
    <lineage>
        <taxon>Eukaryota</taxon>
        <taxon>Viridiplantae</taxon>
        <taxon>Streptophyta</taxon>
        <taxon>Embryophyta</taxon>
        <taxon>Tracheophyta</taxon>
        <taxon>Spermatophyta</taxon>
        <taxon>Magnoliopsida</taxon>
        <taxon>eudicotyledons</taxon>
        <taxon>Gunneridae</taxon>
        <taxon>Pentapetalae</taxon>
        <taxon>rosids</taxon>
        <taxon>fabids</taxon>
        <taxon>Malpighiales</taxon>
        <taxon>Linaceae</taxon>
        <taxon>Linum</taxon>
    </lineage>
</organism>
<keyword evidence="3" id="KW-1185">Reference proteome</keyword>
<reference evidence="2 3" key="1">
    <citation type="submission" date="2024-04" db="EMBL/GenBank/DDBJ databases">
        <authorList>
            <person name="Fracassetti M."/>
        </authorList>
    </citation>
    <scope>NUCLEOTIDE SEQUENCE [LARGE SCALE GENOMIC DNA]</scope>
</reference>
<sequence>MIRPPASDGVCFPAADGVRPQVSDVVRSRTADGIRSPARTVSGRRTQSSCQRRKGSGVSDGDLAPAVKVWR</sequence>
<proteinExistence type="predicted"/>